<evidence type="ECO:0000313" key="8">
    <source>
        <dbReference type="EMBL" id="KAK2195102.1"/>
    </source>
</evidence>
<dbReference type="SUPFAM" id="SSF52402">
    <property type="entry name" value="Adenine nucleotide alpha hydrolases-like"/>
    <property type="match status" value="1"/>
</dbReference>
<dbReference type="EC" id="6.3.4.19" evidence="1"/>
<dbReference type="Proteomes" id="UP001214638">
    <property type="component" value="Unassembled WGS sequence"/>
</dbReference>
<evidence type="ECO:0000256" key="2">
    <source>
        <dbReference type="ARBA" id="ARBA00022598"/>
    </source>
</evidence>
<dbReference type="Gene3D" id="3.40.50.620">
    <property type="entry name" value="HUPs"/>
    <property type="match status" value="1"/>
</dbReference>
<dbReference type="HAMAP" id="MF_01161">
    <property type="entry name" value="tRNA_Ile_lys_synt"/>
    <property type="match status" value="1"/>
</dbReference>
<dbReference type="AlphaFoldDB" id="A0AAD9UMV4"/>
<proteinExistence type="inferred from homology"/>
<evidence type="ECO:0000256" key="5">
    <source>
        <dbReference type="ARBA" id="ARBA00022840"/>
    </source>
</evidence>
<feature type="domain" description="tRNA(Ile)-lysidine/2-thiocytidine synthase N-terminal" evidence="7">
    <location>
        <begin position="240"/>
        <end position="332"/>
    </location>
</feature>
<dbReference type="PANTHER" id="PTHR43033">
    <property type="entry name" value="TRNA(ILE)-LYSIDINE SYNTHASE-RELATED"/>
    <property type="match status" value="1"/>
</dbReference>
<evidence type="ECO:0000256" key="1">
    <source>
        <dbReference type="ARBA" id="ARBA00013267"/>
    </source>
</evidence>
<dbReference type="EMBL" id="JALLKP010000005">
    <property type="protein sequence ID" value="KAK2195102.1"/>
    <property type="molecule type" value="Genomic_DNA"/>
</dbReference>
<feature type="domain" description="tRNA(Ile)-lysidine/2-thiocytidine synthase N-terminal" evidence="7">
    <location>
        <begin position="81"/>
        <end position="210"/>
    </location>
</feature>
<evidence type="ECO:0000259" key="7">
    <source>
        <dbReference type="Pfam" id="PF01171"/>
    </source>
</evidence>
<dbReference type="CDD" id="cd01992">
    <property type="entry name" value="TilS_N"/>
    <property type="match status" value="1"/>
</dbReference>
<dbReference type="GeneID" id="94337701"/>
<protein>
    <recommendedName>
        <fullName evidence="1">tRNA(Ile)-lysidine synthetase</fullName>
        <ecNumber evidence="1">6.3.4.19</ecNumber>
    </recommendedName>
</protein>
<dbReference type="GO" id="GO:0008033">
    <property type="term" value="P:tRNA processing"/>
    <property type="evidence" value="ECO:0007669"/>
    <property type="project" value="UniProtKB-KW"/>
</dbReference>
<reference evidence="8" key="1">
    <citation type="journal article" date="2023" name="Nat. Microbiol.">
        <title>Babesia duncani multi-omics identifies virulence factors and drug targets.</title>
        <authorList>
            <person name="Singh P."/>
            <person name="Lonardi S."/>
            <person name="Liang Q."/>
            <person name="Vydyam P."/>
            <person name="Khabirova E."/>
            <person name="Fang T."/>
            <person name="Gihaz S."/>
            <person name="Thekkiniath J."/>
            <person name="Munshi M."/>
            <person name="Abel S."/>
            <person name="Ciampossin L."/>
            <person name="Batugedara G."/>
            <person name="Gupta M."/>
            <person name="Lu X.M."/>
            <person name="Lenz T."/>
            <person name="Chakravarty S."/>
            <person name="Cornillot E."/>
            <person name="Hu Y."/>
            <person name="Ma W."/>
            <person name="Gonzalez L.M."/>
            <person name="Sanchez S."/>
            <person name="Estrada K."/>
            <person name="Sanchez-Flores A."/>
            <person name="Montero E."/>
            <person name="Harb O.S."/>
            <person name="Le Roch K.G."/>
            <person name="Mamoun C.B."/>
        </authorList>
    </citation>
    <scope>NUCLEOTIDE SEQUENCE</scope>
    <source>
        <strain evidence="8">WA1</strain>
    </source>
</reference>
<dbReference type="KEGG" id="bdw:94337701"/>
<sequence>MHSVYALQCPHAHRACFLKYNGIYTSKANKLGVLDVVNVEDNALDLEDVVPLQEVYKFFNNYLMPFYHKRVSQNYGTNVPIIISCSGGVDSMALLHTFGLIKENSHTFIKKHPINYIDGSNAVIAETASNVLKYIFENVNVIYFDHKVRSDTKVDIEIIENACKKYNFNFNVQELDCNDSYFSNLEGGFQANSRKWRRRELKKYVMELHSSKMLSNEGKNKIGIRNGSYNSITTNKQDGLNSNSIGIVFMGHHANDNIETFFMKFIRGTHLLQMSEINDQSFLDSKDRIPLIRPFIHLPKNALHQFMQDFRFQYNEDSTNVLFDYGRNQFRKLVMPNLIEYIMSINKCQNDKAIDLLDKRIHVLSKQASNFRNDIEFQIQMFKVYLKSKYGDLLPIKKKRYMNRMGEIYSDFYKRLYFNRYNTAIHSNIQELKYFHDLNIPIMDLFFVDEWLILESKLLREEVLYDFFSHHFRKPLFYNAFTKIVDRLEVNFSEGSIKQYCLSKDVSMSHQGSLLKVKHRPEKNEKVLIFKDDLCSFSVLDNLQLFVEKAEGYTRNVFHLLFKVPMYATTESIDFDIRLFRNDDVLPSKILWNREAGSLLTHMKIKHIIKDYIPVIAMAGTNKIVGFYGFNIIPPYHCRGRQEVTYSFVDVAHGSTEYREYSIRVTR</sequence>
<keyword evidence="4" id="KW-0547">Nucleotide-binding</keyword>
<dbReference type="InterPro" id="IPR012795">
    <property type="entry name" value="tRNA_Ile_lys_synt_N"/>
</dbReference>
<organism evidence="8 9">
    <name type="scientific">Babesia duncani</name>
    <dbReference type="NCBI Taxonomy" id="323732"/>
    <lineage>
        <taxon>Eukaryota</taxon>
        <taxon>Sar</taxon>
        <taxon>Alveolata</taxon>
        <taxon>Apicomplexa</taxon>
        <taxon>Aconoidasida</taxon>
        <taxon>Piroplasmida</taxon>
        <taxon>Babesiidae</taxon>
        <taxon>Babesia</taxon>
    </lineage>
</organism>
<keyword evidence="2" id="KW-0436">Ligase</keyword>
<accession>A0AAD9UMV4</accession>
<dbReference type="RefSeq" id="XP_067801945.1">
    <property type="nucleotide sequence ID" value="XM_067948414.1"/>
</dbReference>
<comment type="caution">
    <text evidence="8">The sequence shown here is derived from an EMBL/GenBank/DDBJ whole genome shotgun (WGS) entry which is preliminary data.</text>
</comment>
<name>A0AAD9UMV4_9APIC</name>
<dbReference type="GO" id="GO:0005524">
    <property type="term" value="F:ATP binding"/>
    <property type="evidence" value="ECO:0007669"/>
    <property type="project" value="UniProtKB-KW"/>
</dbReference>
<dbReference type="InterPro" id="IPR012094">
    <property type="entry name" value="tRNA_Ile_lys_synt"/>
</dbReference>
<evidence type="ECO:0000256" key="3">
    <source>
        <dbReference type="ARBA" id="ARBA00022694"/>
    </source>
</evidence>
<dbReference type="GO" id="GO:0032267">
    <property type="term" value="F:tRNA(Ile)-lysidine synthase activity"/>
    <property type="evidence" value="ECO:0007669"/>
    <property type="project" value="UniProtKB-EC"/>
</dbReference>
<dbReference type="InterPro" id="IPR011063">
    <property type="entry name" value="TilS/TtcA_N"/>
</dbReference>
<dbReference type="InterPro" id="IPR014729">
    <property type="entry name" value="Rossmann-like_a/b/a_fold"/>
</dbReference>
<dbReference type="Pfam" id="PF01171">
    <property type="entry name" value="ATP_bind_3"/>
    <property type="match status" value="2"/>
</dbReference>
<keyword evidence="3" id="KW-0819">tRNA processing</keyword>
<keyword evidence="9" id="KW-1185">Reference proteome</keyword>
<gene>
    <name evidence="8" type="ORF">BdWA1_003404</name>
</gene>
<comment type="catalytic activity">
    <reaction evidence="6">
        <text>cytidine(34) in tRNA(Ile2) + L-lysine + ATP = lysidine(34) in tRNA(Ile2) + AMP + diphosphate + H(+)</text>
        <dbReference type="Rhea" id="RHEA:43744"/>
        <dbReference type="Rhea" id="RHEA-COMP:10625"/>
        <dbReference type="Rhea" id="RHEA-COMP:10670"/>
        <dbReference type="ChEBI" id="CHEBI:15378"/>
        <dbReference type="ChEBI" id="CHEBI:30616"/>
        <dbReference type="ChEBI" id="CHEBI:32551"/>
        <dbReference type="ChEBI" id="CHEBI:33019"/>
        <dbReference type="ChEBI" id="CHEBI:82748"/>
        <dbReference type="ChEBI" id="CHEBI:83665"/>
        <dbReference type="ChEBI" id="CHEBI:456215"/>
        <dbReference type="EC" id="6.3.4.19"/>
    </reaction>
</comment>
<evidence type="ECO:0000256" key="4">
    <source>
        <dbReference type="ARBA" id="ARBA00022741"/>
    </source>
</evidence>
<dbReference type="PANTHER" id="PTHR43033:SF1">
    <property type="entry name" value="TRNA(ILE)-LYSIDINE SYNTHASE-RELATED"/>
    <property type="match status" value="1"/>
</dbReference>
<evidence type="ECO:0000313" key="9">
    <source>
        <dbReference type="Proteomes" id="UP001214638"/>
    </source>
</evidence>
<keyword evidence="5" id="KW-0067">ATP-binding</keyword>
<evidence type="ECO:0000256" key="6">
    <source>
        <dbReference type="ARBA" id="ARBA00048539"/>
    </source>
</evidence>